<dbReference type="GeneID" id="36402093"/>
<reference evidence="3" key="1">
    <citation type="submission" date="2014-09" db="EMBL/GenBank/DDBJ databases">
        <authorList>
            <person name="Sharma Rahul"/>
            <person name="Thines Marco"/>
        </authorList>
    </citation>
    <scope>NUCLEOTIDE SEQUENCE [LARGE SCALE GENOMIC DNA]</scope>
</reference>
<protein>
    <submittedName>
        <fullName evidence="2">Uncharacterized protein</fullName>
    </submittedName>
</protein>
<name>A0A0P1B4L5_PLAHL</name>
<organism evidence="2 3">
    <name type="scientific">Plasmopara halstedii</name>
    <name type="common">Downy mildew of sunflower</name>
    <dbReference type="NCBI Taxonomy" id="4781"/>
    <lineage>
        <taxon>Eukaryota</taxon>
        <taxon>Sar</taxon>
        <taxon>Stramenopiles</taxon>
        <taxon>Oomycota</taxon>
        <taxon>Peronosporomycetes</taxon>
        <taxon>Peronosporales</taxon>
        <taxon>Peronosporaceae</taxon>
        <taxon>Plasmopara</taxon>
    </lineage>
</organism>
<evidence type="ECO:0000256" key="1">
    <source>
        <dbReference type="SAM" id="MobiDB-lite"/>
    </source>
</evidence>
<dbReference type="RefSeq" id="XP_024585635.1">
    <property type="nucleotide sequence ID" value="XM_024720436.1"/>
</dbReference>
<dbReference type="AlphaFoldDB" id="A0A0P1B4L5"/>
<feature type="region of interest" description="Disordered" evidence="1">
    <location>
        <begin position="477"/>
        <end position="504"/>
    </location>
</feature>
<dbReference type="Proteomes" id="UP000054928">
    <property type="component" value="Unassembled WGS sequence"/>
</dbReference>
<evidence type="ECO:0000313" key="3">
    <source>
        <dbReference type="Proteomes" id="UP000054928"/>
    </source>
</evidence>
<dbReference type="OrthoDB" id="446422at2759"/>
<accession>A0A0P1B4L5</accession>
<dbReference type="EMBL" id="CCYD01003042">
    <property type="protein sequence ID" value="CEG49266.1"/>
    <property type="molecule type" value="Genomic_DNA"/>
</dbReference>
<sequence length="793" mass="89476">MASNNFDNSTMSSTSLLYRNGPTSPLEIEKSPTLVYDSDGDDDTLLALSSLAKMETNFRNEIDLLHQNKLLVSSSSIFESSADYIDIVQQAIDAVEDALVRWPKYDRRKALTELIMHAKLEQAKKITAYNSGCLENANVWAEMLMQVQELGRNYPKDPQVHELVYLVQQCLTNNEKHVNEEKETHKYGDREREHCETVEVEKTLEPEIDNNLHVCGRLGEVDVDCYTDTEGSLDYRITEEIVQAMSNQFETNNDEEKHVKHEISINKELNTAPLSRPILATRLRELVPILTDNAVLKGVQVPQLPRGRDGWNNNYVNGDSPSLNALSSKFVKRTSRQKFRFPEKELLRFLENEDKKSGLTCTSGPIRRYSHNSKITCTVPLRRKSFIMKRTSLKSSNFAGINLLNPSANIAASKRENASFTLPYAFKLIKQREASRRKSTSTCHSTVSKLTSNRRNMSFSTIRKQIPVTSYSKRNSITLTSKPSSSSLNATSSTSSPIPSSQTQMVLRVRARDGVPQLLIAKKPVRCVVWHWNDRCIRVPFMSAANMMELGPAQHGIMLRQLRYVKSMMHDYPWAKAHLRSLLSKYTAKEVTKEELYPQLNALGQQVQRELSTRAKQHRTLTARKQRLTITLTLATNTINDTIVTKFGRRGRPHASRLLYDPMTPLQLRWRRKHGERSVEFLVVDKIQVIEGHDNSIGNGSTPSFGRGNKKAAAAVAIDPESCLSLVTPTRSLDLQVASSLHREWLANAVRDIISFAHQFKAAKANTVNSGDSSSSCDTVLSSARRSRQAPSS</sequence>
<feature type="region of interest" description="Disordered" evidence="1">
    <location>
        <begin position="767"/>
        <end position="793"/>
    </location>
</feature>
<proteinExistence type="predicted"/>
<keyword evidence="3" id="KW-1185">Reference proteome</keyword>
<evidence type="ECO:0000313" key="2">
    <source>
        <dbReference type="EMBL" id="CEG49266.1"/>
    </source>
</evidence>
<dbReference type="OMA" id="MHAKLEQ"/>